<dbReference type="Gene3D" id="3.40.50.2300">
    <property type="match status" value="1"/>
</dbReference>
<feature type="modified residue" description="4-aspartylphosphate" evidence="2">
    <location>
        <position position="58"/>
    </location>
</feature>
<dbReference type="GO" id="GO:0032993">
    <property type="term" value="C:protein-DNA complex"/>
    <property type="evidence" value="ECO:0007669"/>
    <property type="project" value="TreeGrafter"/>
</dbReference>
<dbReference type="AlphaFoldDB" id="A0A5C1DKM6"/>
<dbReference type="KEGG" id="chrm:FYK34_17365"/>
<feature type="domain" description="HTH LytTR-type" evidence="4">
    <location>
        <begin position="133"/>
        <end position="237"/>
    </location>
</feature>
<evidence type="ECO:0000256" key="2">
    <source>
        <dbReference type="PROSITE-ProRule" id="PRU00169"/>
    </source>
</evidence>
<dbReference type="InterPro" id="IPR001789">
    <property type="entry name" value="Sig_transdc_resp-reg_receiver"/>
</dbReference>
<sequence length="245" mass="27597">MGDLSRLRVLVVDDELLARERLRQQLTDLGVLQVHCQGDGQAALDWLTRHPADVALLDICMPGQDGMALARQLRQLPQAPQLIFSTAHDEYAVEAFELNAADYLLKPVRRERLAEALRRALARVGARLEAPCFVVRQRGRLLHVPLSEARYLKAELKYVTLVTRDGEYLLDEPLVALEEQLGEAVLRIHRNCLVMREAVQELTLAGDEQWQIHLRDIDAPLAVSRRQIPALKRALAGSSVVRTIT</sequence>
<evidence type="ECO:0000259" key="4">
    <source>
        <dbReference type="PROSITE" id="PS50930"/>
    </source>
</evidence>
<dbReference type="PROSITE" id="PS50930">
    <property type="entry name" value="HTH_LYTTR"/>
    <property type="match status" value="1"/>
</dbReference>
<proteinExistence type="predicted"/>
<keyword evidence="2" id="KW-0597">Phosphoprotein</keyword>
<dbReference type="InterPro" id="IPR039420">
    <property type="entry name" value="WalR-like"/>
</dbReference>
<dbReference type="SMART" id="SM00850">
    <property type="entry name" value="LytTR"/>
    <property type="match status" value="1"/>
</dbReference>
<dbReference type="GO" id="GO:0006355">
    <property type="term" value="P:regulation of DNA-templated transcription"/>
    <property type="evidence" value="ECO:0007669"/>
    <property type="project" value="TreeGrafter"/>
</dbReference>
<organism evidence="5 6">
    <name type="scientific">Chromobacterium paludis</name>
    <dbReference type="NCBI Taxonomy" id="2605945"/>
    <lineage>
        <taxon>Bacteria</taxon>
        <taxon>Pseudomonadati</taxon>
        <taxon>Pseudomonadota</taxon>
        <taxon>Betaproteobacteria</taxon>
        <taxon>Neisseriales</taxon>
        <taxon>Chromobacteriaceae</taxon>
        <taxon>Chromobacterium</taxon>
    </lineage>
</organism>
<dbReference type="Pfam" id="PF00072">
    <property type="entry name" value="Response_reg"/>
    <property type="match status" value="1"/>
</dbReference>
<dbReference type="Proteomes" id="UP000322079">
    <property type="component" value="Chromosome"/>
</dbReference>
<dbReference type="GO" id="GO:0000976">
    <property type="term" value="F:transcription cis-regulatory region binding"/>
    <property type="evidence" value="ECO:0007669"/>
    <property type="project" value="TreeGrafter"/>
</dbReference>
<dbReference type="GO" id="GO:0005829">
    <property type="term" value="C:cytosol"/>
    <property type="evidence" value="ECO:0007669"/>
    <property type="project" value="TreeGrafter"/>
</dbReference>
<dbReference type="Gene3D" id="2.40.50.1020">
    <property type="entry name" value="LytTr DNA-binding domain"/>
    <property type="match status" value="1"/>
</dbReference>
<dbReference type="PROSITE" id="PS50110">
    <property type="entry name" value="RESPONSE_REGULATORY"/>
    <property type="match status" value="1"/>
</dbReference>
<evidence type="ECO:0000313" key="5">
    <source>
        <dbReference type="EMBL" id="QEL57202.1"/>
    </source>
</evidence>
<dbReference type="InterPro" id="IPR011006">
    <property type="entry name" value="CheY-like_superfamily"/>
</dbReference>
<keyword evidence="6" id="KW-1185">Reference proteome</keyword>
<accession>A0A5C1DKM6</accession>
<name>A0A5C1DKM6_9NEIS</name>
<keyword evidence="1" id="KW-0238">DNA-binding</keyword>
<dbReference type="GO" id="GO:0000156">
    <property type="term" value="F:phosphorelay response regulator activity"/>
    <property type="evidence" value="ECO:0007669"/>
    <property type="project" value="TreeGrafter"/>
</dbReference>
<dbReference type="PANTHER" id="PTHR48111:SF69">
    <property type="entry name" value="RESPONSE REGULATOR RECEIVER"/>
    <property type="match status" value="1"/>
</dbReference>
<dbReference type="Pfam" id="PF04397">
    <property type="entry name" value="LytTR"/>
    <property type="match status" value="1"/>
</dbReference>
<evidence type="ECO:0000256" key="1">
    <source>
        <dbReference type="ARBA" id="ARBA00023125"/>
    </source>
</evidence>
<dbReference type="RefSeq" id="WP_149298625.1">
    <property type="nucleotide sequence ID" value="NZ_CP043473.1"/>
</dbReference>
<dbReference type="SMART" id="SM00448">
    <property type="entry name" value="REC"/>
    <property type="match status" value="1"/>
</dbReference>
<gene>
    <name evidence="5" type="ORF">FYK34_17365</name>
</gene>
<protein>
    <submittedName>
        <fullName evidence="5">Response regulator transcription factor</fullName>
    </submittedName>
</protein>
<dbReference type="PANTHER" id="PTHR48111">
    <property type="entry name" value="REGULATOR OF RPOS"/>
    <property type="match status" value="1"/>
</dbReference>
<reference evidence="5 6" key="1">
    <citation type="submission" date="2019-08" db="EMBL/GenBank/DDBJ databases">
        <title>Chromobacterium paludis, a novel bacterium isolated from a Maryland marsh pond.</title>
        <authorList>
            <person name="Blackburn M.B."/>
            <person name="Gundersen-Rindal D.E."/>
        </authorList>
    </citation>
    <scope>NUCLEOTIDE SEQUENCE [LARGE SCALE GENOMIC DNA]</scope>
    <source>
        <strain evidence="6">IIBBL 257-1</strain>
    </source>
</reference>
<dbReference type="InterPro" id="IPR007492">
    <property type="entry name" value="LytTR_DNA-bd_dom"/>
</dbReference>
<dbReference type="EMBL" id="CP043473">
    <property type="protein sequence ID" value="QEL57202.1"/>
    <property type="molecule type" value="Genomic_DNA"/>
</dbReference>
<feature type="domain" description="Response regulatory" evidence="3">
    <location>
        <begin position="8"/>
        <end position="121"/>
    </location>
</feature>
<dbReference type="SUPFAM" id="SSF52172">
    <property type="entry name" value="CheY-like"/>
    <property type="match status" value="1"/>
</dbReference>
<evidence type="ECO:0000259" key="3">
    <source>
        <dbReference type="PROSITE" id="PS50110"/>
    </source>
</evidence>
<evidence type="ECO:0000313" key="6">
    <source>
        <dbReference type="Proteomes" id="UP000322079"/>
    </source>
</evidence>